<evidence type="ECO:0000259" key="3">
    <source>
        <dbReference type="PROSITE" id="PS50106"/>
    </source>
</evidence>
<feature type="compositionally biased region" description="Low complexity" evidence="1">
    <location>
        <begin position="1052"/>
        <end position="1062"/>
    </location>
</feature>
<protein>
    <submittedName>
        <fullName evidence="4">Uncharacterized protein</fullName>
    </submittedName>
</protein>
<keyword evidence="5" id="KW-1185">Reference proteome</keyword>
<feature type="region of interest" description="Disordered" evidence="1">
    <location>
        <begin position="26"/>
        <end position="96"/>
    </location>
</feature>
<feature type="compositionally biased region" description="Polar residues" evidence="1">
    <location>
        <begin position="1211"/>
        <end position="1231"/>
    </location>
</feature>
<feature type="compositionally biased region" description="Low complexity" evidence="1">
    <location>
        <begin position="1310"/>
        <end position="1323"/>
    </location>
</feature>
<name>A0ABQ9ZSU9_9CRUS</name>
<dbReference type="SUPFAM" id="SSF50729">
    <property type="entry name" value="PH domain-like"/>
    <property type="match status" value="2"/>
</dbReference>
<feature type="compositionally biased region" description="Basic and acidic residues" evidence="1">
    <location>
        <begin position="879"/>
        <end position="890"/>
    </location>
</feature>
<dbReference type="Proteomes" id="UP001234178">
    <property type="component" value="Unassembled WGS sequence"/>
</dbReference>
<dbReference type="InterPro" id="IPR001478">
    <property type="entry name" value="PDZ"/>
</dbReference>
<proteinExistence type="predicted"/>
<gene>
    <name evidence="4" type="ORF">OUZ56_030779</name>
</gene>
<feature type="compositionally biased region" description="Basic and acidic residues" evidence="1">
    <location>
        <begin position="1009"/>
        <end position="1019"/>
    </location>
</feature>
<evidence type="ECO:0000256" key="1">
    <source>
        <dbReference type="SAM" id="MobiDB-lite"/>
    </source>
</evidence>
<organism evidence="4 5">
    <name type="scientific">Daphnia magna</name>
    <dbReference type="NCBI Taxonomy" id="35525"/>
    <lineage>
        <taxon>Eukaryota</taxon>
        <taxon>Metazoa</taxon>
        <taxon>Ecdysozoa</taxon>
        <taxon>Arthropoda</taxon>
        <taxon>Crustacea</taxon>
        <taxon>Branchiopoda</taxon>
        <taxon>Diplostraca</taxon>
        <taxon>Cladocera</taxon>
        <taxon>Anomopoda</taxon>
        <taxon>Daphniidae</taxon>
        <taxon>Daphnia</taxon>
    </lineage>
</organism>
<feature type="compositionally biased region" description="Basic residues" evidence="1">
    <location>
        <begin position="1289"/>
        <end position="1301"/>
    </location>
</feature>
<dbReference type="Gene3D" id="2.30.42.10">
    <property type="match status" value="1"/>
</dbReference>
<feature type="region of interest" description="Disordered" evidence="1">
    <location>
        <begin position="730"/>
        <end position="853"/>
    </location>
</feature>
<dbReference type="EMBL" id="JAOYFB010000005">
    <property type="protein sequence ID" value="KAK4015806.1"/>
    <property type="molecule type" value="Genomic_DNA"/>
</dbReference>
<feature type="region of interest" description="Disordered" evidence="1">
    <location>
        <begin position="878"/>
        <end position="951"/>
    </location>
</feature>
<feature type="compositionally biased region" description="Polar residues" evidence="1">
    <location>
        <begin position="60"/>
        <end position="91"/>
    </location>
</feature>
<dbReference type="CDD" id="cd00136">
    <property type="entry name" value="PDZ_canonical"/>
    <property type="match status" value="1"/>
</dbReference>
<dbReference type="InterPro" id="IPR011993">
    <property type="entry name" value="PH-like_dom_sf"/>
</dbReference>
<feature type="compositionally biased region" description="Polar residues" evidence="1">
    <location>
        <begin position="793"/>
        <end position="807"/>
    </location>
</feature>
<feature type="compositionally biased region" description="Basic and acidic residues" evidence="1">
    <location>
        <begin position="808"/>
        <end position="818"/>
    </location>
</feature>
<dbReference type="PANTHER" id="PTHR47644:SF1">
    <property type="entry name" value="PDZ DOMAIN-CONTAINING PROTEIN"/>
    <property type="match status" value="1"/>
</dbReference>
<feature type="region of interest" description="Disordered" evidence="1">
    <location>
        <begin position="198"/>
        <end position="224"/>
    </location>
</feature>
<dbReference type="SUPFAM" id="SSF50156">
    <property type="entry name" value="PDZ domain-like"/>
    <property type="match status" value="1"/>
</dbReference>
<feature type="compositionally biased region" description="Low complexity" evidence="1">
    <location>
        <begin position="819"/>
        <end position="836"/>
    </location>
</feature>
<dbReference type="SMART" id="SM00233">
    <property type="entry name" value="PH"/>
    <property type="match status" value="2"/>
</dbReference>
<feature type="compositionally biased region" description="Low complexity" evidence="1">
    <location>
        <begin position="1024"/>
        <end position="1045"/>
    </location>
</feature>
<sequence length="1856" mass="203554">MAINIRAYSRDSDTSVGNAIIQQHHAPPGALRGLPSSREFGGAIGPLHHPTGQPAGRGNRGNNRSDVSIQVDVGSSKTANSDRMGRTTKNQKVGAGKAEQYETALYSREDIREQYCINKKETDVLDRSSHVRQRAKGFFGCLTSRKDHGAKKKKSRSSFFSALCVRRASEENLYNGCNKPVANTNRSVTLPALQPFTVPLRDDGSNQPGLFRNRPQSFCTTDPRRFSMQTSTAPCIVNSYAPRHSDPDWKISTLPIHRTNSDAPNESENYGGNHPFRYGGRLAYTQPNTPELSAALYRRQVMSSEALLDDRRSTGSISKHVSFDASSPCSEIYTSAVPANASKSQERLLDGRKTPEPFIESKRHPHQTAAFSPVLARAILLERLRQASMRSQATQTEGYYNSTTSLSYPSCYSGAGSQVSIPGAVSTVTRQVQTNFEPRSAKEMKRLTRSSSAVDQEAVGERESQKTEVEFQPLKRLPDELSQSQPEEIGEYNKTASPDRGSPSSGKHVRSSRRRQLLKALSEGTILLDRKRARRFASGYVEVNVHDNERSPVEEVAGRVLVHDPMRHGIGSSDDGSLDDEDLFASSLPLKGKATTSSQDINRSLGFTDVEDVWSDSEHPPDGQTEDVKSTSLLQAQKSFDSNASFPDTAGNYSDEFGSTSQVTVLQPHSSCQSVGTAKDEKGNSSFVVTCDSDLDAPRPPTPPPRRPPAASDPAATETLEMENEIMVQFPPWPGAHDTEVIPAPPSFACSSANSSLHPEDDDLKSPAPPPQDVELSNNQMSQRVLLRHLKNGSKSMSETITSVDSDSSGRRVTEHETSASSEPLSPPGSELNSPLQADINSKPAGLDSTDTNSDAFLTALSDHLTTAGLTEVYNTAMERSERSFRESDTSHNSTLRMDHSGVQELPYESPPPQDVLHDDGPPPLLTSPDSNNDGPDICRESSTSGSYSLEATPCASLSPIAVQPIEMAGLAAVMDSTKQSLTLNPESVVNSTLDCAPSSTQAEAVAKATDRKTLKETMKLQFPPGSSMFSSTASPSTPAKSGASGRRKHFTQQQSTNQHSSTDSEDNEEAGDRCSRKRRSNKNSAAPESAPDSVKRPSSKHKKTRNRDPLTPNNSFSNPDGSGGAKKRDSQIAAEVTTPGMVRSPAMHEGFRLTDWDAVAPQISPLPNTESSDDHNYFTLQHPSESSFHDPDNMADMVGKSWNLMAPSPSRKQNCDSIRSVSPGSDNVFVSETPAEMSGNGGVPPPPEGFADSPAFAAPDWNLTSNIKTQSAGSQAESISCDNQENSKRKRESGRGKRTKSCTLPAGNLSASALSAETTESSDNQVPHRAVSTIDMWYPETQLPPKRQLTVRAKSEEKERFNRPVRRSVEASWDSLGSKLSCDGTPLDDEDAGIYNASYRAGAWAYIGETEELHVWRRSQPQTPLQETDDSSTASEKDFRRKYTSITHRMVHRKSSVEMFRRLATSTFDSTTDSSVRHSLEDIFQLMLMIWCRESLALRRLADIRPGECDNVVLVKRESGEFGFRIHGSKPVVVSAIEPGTPAELSGLQVGDILISINDVNVLDSSHSEVVRIAHTGTDELKLEVARTCNILSTNPILAPDQSTTTDGSQGGSTTDNESPILVGYLWKKSQSASRIDESANNVWYRRWFVLKRDHCLYYYKNQDSSQPLGAVSLLHYTVTRTSFAERPHGLLLSKGGTIRHWLAAESTESVELWHSVFNHASKAAVQDVWLEMCARNIELPPASMASPDCVGHLMKLGHRAKEWQRRLCLLKDACLYFYVDINVSSALGALHLHGYRVQASGTTASSGERRKFAFELLPPEPRMRHFHFYTDSENDRKRWIAALEYSIDRWIRVG</sequence>
<feature type="compositionally biased region" description="Polar residues" evidence="1">
    <location>
        <begin position="941"/>
        <end position="950"/>
    </location>
</feature>
<dbReference type="InterPro" id="IPR036034">
    <property type="entry name" value="PDZ_sf"/>
</dbReference>
<feature type="region of interest" description="Disordered" evidence="1">
    <location>
        <begin position="434"/>
        <end position="515"/>
    </location>
</feature>
<feature type="compositionally biased region" description="Pro residues" evidence="1">
    <location>
        <begin position="698"/>
        <end position="708"/>
    </location>
</feature>
<evidence type="ECO:0000313" key="5">
    <source>
        <dbReference type="Proteomes" id="UP001234178"/>
    </source>
</evidence>
<evidence type="ECO:0000313" key="4">
    <source>
        <dbReference type="EMBL" id="KAK4015806.1"/>
    </source>
</evidence>
<feature type="compositionally biased region" description="Polar residues" evidence="1">
    <location>
        <begin position="1263"/>
        <end position="1285"/>
    </location>
</feature>
<dbReference type="Pfam" id="PF00595">
    <property type="entry name" value="PDZ"/>
    <property type="match status" value="1"/>
</dbReference>
<dbReference type="PROSITE" id="PS50106">
    <property type="entry name" value="PDZ"/>
    <property type="match status" value="1"/>
</dbReference>
<feature type="compositionally biased region" description="Polar residues" evidence="1">
    <location>
        <begin position="657"/>
        <end position="676"/>
    </location>
</feature>
<feature type="region of interest" description="Disordered" evidence="1">
    <location>
        <begin position="639"/>
        <end position="717"/>
    </location>
</feature>
<feature type="region of interest" description="Disordered" evidence="1">
    <location>
        <begin position="1418"/>
        <end position="1438"/>
    </location>
</feature>
<feature type="compositionally biased region" description="Polar residues" evidence="1">
    <location>
        <begin position="1112"/>
        <end position="1121"/>
    </location>
</feature>
<feature type="region of interest" description="Disordered" evidence="1">
    <location>
        <begin position="1209"/>
        <end position="1327"/>
    </location>
</feature>
<feature type="domain" description="PDZ" evidence="3">
    <location>
        <begin position="1512"/>
        <end position="1590"/>
    </location>
</feature>
<feature type="region of interest" description="Disordered" evidence="1">
    <location>
        <begin position="1599"/>
        <end position="1618"/>
    </location>
</feature>
<comment type="caution">
    <text evidence="4">The sequence shown here is derived from an EMBL/GenBank/DDBJ whole genome shotgun (WGS) entry which is preliminary data.</text>
</comment>
<feature type="region of interest" description="Disordered" evidence="1">
    <location>
        <begin position="996"/>
        <end position="1132"/>
    </location>
</feature>
<dbReference type="PANTHER" id="PTHR47644">
    <property type="entry name" value="AGAP008221-PA"/>
    <property type="match status" value="1"/>
</dbReference>
<feature type="compositionally biased region" description="Low complexity" evidence="1">
    <location>
        <begin position="1602"/>
        <end position="1617"/>
    </location>
</feature>
<dbReference type="Gene3D" id="2.30.29.30">
    <property type="entry name" value="Pleckstrin-homology domain (PH domain)/Phosphotyrosine-binding domain (PTB)"/>
    <property type="match status" value="2"/>
</dbReference>
<feature type="domain" description="PH" evidence="2">
    <location>
        <begin position="1620"/>
        <end position="1850"/>
    </location>
</feature>
<evidence type="ECO:0000259" key="2">
    <source>
        <dbReference type="PROSITE" id="PS50003"/>
    </source>
</evidence>
<dbReference type="PROSITE" id="PS50003">
    <property type="entry name" value="PH_DOMAIN"/>
    <property type="match status" value="1"/>
</dbReference>
<reference evidence="4 5" key="1">
    <citation type="journal article" date="2023" name="Nucleic Acids Res.">
        <title>The hologenome of Daphnia magna reveals possible DNA methylation and microbiome-mediated evolution of the host genome.</title>
        <authorList>
            <person name="Chaturvedi A."/>
            <person name="Li X."/>
            <person name="Dhandapani V."/>
            <person name="Marshall H."/>
            <person name="Kissane S."/>
            <person name="Cuenca-Cambronero M."/>
            <person name="Asole G."/>
            <person name="Calvet F."/>
            <person name="Ruiz-Romero M."/>
            <person name="Marangio P."/>
            <person name="Guigo R."/>
            <person name="Rago D."/>
            <person name="Mirbahai L."/>
            <person name="Eastwood N."/>
            <person name="Colbourne J.K."/>
            <person name="Zhou J."/>
            <person name="Mallon E."/>
            <person name="Orsini L."/>
        </authorList>
    </citation>
    <scope>NUCLEOTIDE SEQUENCE [LARGE SCALE GENOMIC DNA]</scope>
    <source>
        <strain evidence="4">LRV0_1</strain>
    </source>
</reference>
<feature type="compositionally biased region" description="Polar residues" evidence="1">
    <location>
        <begin position="1420"/>
        <end position="1435"/>
    </location>
</feature>
<accession>A0ABQ9ZSU9</accession>
<dbReference type="Pfam" id="PF00169">
    <property type="entry name" value="PH"/>
    <property type="match status" value="2"/>
</dbReference>
<feature type="compositionally biased region" description="Basic and acidic residues" evidence="1">
    <location>
        <begin position="459"/>
        <end position="469"/>
    </location>
</feature>
<dbReference type="InterPro" id="IPR001849">
    <property type="entry name" value="PH_domain"/>
</dbReference>
<dbReference type="SMART" id="SM00228">
    <property type="entry name" value="PDZ"/>
    <property type="match status" value="1"/>
</dbReference>